<feature type="compositionally biased region" description="Basic residues" evidence="8">
    <location>
        <begin position="79"/>
        <end position="89"/>
    </location>
</feature>
<feature type="domain" description="SET" evidence="9">
    <location>
        <begin position="461"/>
        <end position="578"/>
    </location>
</feature>
<dbReference type="AlphaFoldDB" id="W2SDP5"/>
<dbReference type="InterPro" id="IPR046341">
    <property type="entry name" value="SET_dom_sf"/>
</dbReference>
<dbReference type="SUPFAM" id="SSF82199">
    <property type="entry name" value="SET domain"/>
    <property type="match status" value="1"/>
</dbReference>
<feature type="compositionally biased region" description="Low complexity" evidence="8">
    <location>
        <begin position="766"/>
        <end position="791"/>
    </location>
</feature>
<dbReference type="STRING" id="1220924.W2SDP5"/>
<evidence type="ECO:0000256" key="1">
    <source>
        <dbReference type="ARBA" id="ARBA00004123"/>
    </source>
</evidence>
<feature type="domain" description="Post-SET" evidence="10">
    <location>
        <begin position="586"/>
        <end position="602"/>
    </location>
</feature>
<feature type="compositionally biased region" description="Basic and acidic residues" evidence="8">
    <location>
        <begin position="605"/>
        <end position="622"/>
    </location>
</feature>
<feature type="compositionally biased region" description="Acidic residues" evidence="8">
    <location>
        <begin position="170"/>
        <end position="179"/>
    </location>
</feature>
<evidence type="ECO:0000256" key="6">
    <source>
        <dbReference type="ARBA" id="ARBA00022691"/>
    </source>
</evidence>
<evidence type="ECO:0000259" key="10">
    <source>
        <dbReference type="PROSITE" id="PS50868"/>
    </source>
</evidence>
<evidence type="ECO:0000256" key="2">
    <source>
        <dbReference type="ARBA" id="ARBA00004286"/>
    </source>
</evidence>
<keyword evidence="3" id="KW-0158">Chromosome</keyword>
<dbReference type="OrthoDB" id="422362at2759"/>
<feature type="domain" description="AWS" evidence="11">
    <location>
        <begin position="403"/>
        <end position="450"/>
    </location>
</feature>
<protein>
    <recommendedName>
        <fullName evidence="14">Histone-lysine N-methyltransferase</fullName>
    </recommendedName>
</protein>
<dbReference type="HOGENOM" id="CLU_004379_3_0_1"/>
<dbReference type="FunFam" id="2.170.270.10:FF:000037">
    <property type="entry name" value="Histone-lysine N-methyltransferase"/>
    <property type="match status" value="1"/>
</dbReference>
<evidence type="ECO:0000256" key="4">
    <source>
        <dbReference type="ARBA" id="ARBA00022603"/>
    </source>
</evidence>
<evidence type="ECO:0000256" key="5">
    <source>
        <dbReference type="ARBA" id="ARBA00022679"/>
    </source>
</evidence>
<organism evidence="12 13">
    <name type="scientific">Cyphellophora europaea (strain CBS 101466)</name>
    <name type="common">Phialophora europaea</name>
    <dbReference type="NCBI Taxonomy" id="1220924"/>
    <lineage>
        <taxon>Eukaryota</taxon>
        <taxon>Fungi</taxon>
        <taxon>Dikarya</taxon>
        <taxon>Ascomycota</taxon>
        <taxon>Pezizomycotina</taxon>
        <taxon>Eurotiomycetes</taxon>
        <taxon>Chaetothyriomycetidae</taxon>
        <taxon>Chaetothyriales</taxon>
        <taxon>Cyphellophoraceae</taxon>
        <taxon>Cyphellophora</taxon>
    </lineage>
</organism>
<dbReference type="GO" id="GO:0032259">
    <property type="term" value="P:methylation"/>
    <property type="evidence" value="ECO:0007669"/>
    <property type="project" value="UniProtKB-KW"/>
</dbReference>
<dbReference type="InterPro" id="IPR003616">
    <property type="entry name" value="Post-SET_dom"/>
</dbReference>
<evidence type="ECO:0000256" key="8">
    <source>
        <dbReference type="SAM" id="MobiDB-lite"/>
    </source>
</evidence>
<keyword evidence="13" id="KW-1185">Reference proteome</keyword>
<feature type="compositionally biased region" description="Polar residues" evidence="8">
    <location>
        <begin position="154"/>
        <end position="168"/>
    </location>
</feature>
<evidence type="ECO:0008006" key="14">
    <source>
        <dbReference type="Google" id="ProtNLM"/>
    </source>
</evidence>
<dbReference type="PANTHER" id="PTHR22884">
    <property type="entry name" value="SET DOMAIN PROTEINS"/>
    <property type="match status" value="1"/>
</dbReference>
<proteinExistence type="predicted"/>
<name>W2SDP5_CYPE1</name>
<dbReference type="SMART" id="SM00317">
    <property type="entry name" value="SET"/>
    <property type="match status" value="1"/>
</dbReference>
<dbReference type="Proteomes" id="UP000030752">
    <property type="component" value="Unassembled WGS sequence"/>
</dbReference>
<evidence type="ECO:0000313" key="12">
    <source>
        <dbReference type="EMBL" id="ETN46014.1"/>
    </source>
</evidence>
<dbReference type="InterPro" id="IPR001214">
    <property type="entry name" value="SET_dom"/>
</dbReference>
<dbReference type="GO" id="GO:0042054">
    <property type="term" value="F:histone methyltransferase activity"/>
    <property type="evidence" value="ECO:0007669"/>
    <property type="project" value="InterPro"/>
</dbReference>
<keyword evidence="6" id="KW-0949">S-adenosyl-L-methionine</keyword>
<dbReference type="GO" id="GO:0005634">
    <property type="term" value="C:nucleus"/>
    <property type="evidence" value="ECO:0007669"/>
    <property type="project" value="UniProtKB-SubCell"/>
</dbReference>
<dbReference type="VEuPathDB" id="FungiDB:HMPREF1541_00197"/>
<dbReference type="Pfam" id="PF00856">
    <property type="entry name" value="SET"/>
    <property type="match status" value="1"/>
</dbReference>
<feature type="region of interest" description="Disordered" evidence="8">
    <location>
        <begin position="281"/>
        <end position="338"/>
    </location>
</feature>
<keyword evidence="5" id="KW-0808">Transferase</keyword>
<keyword evidence="4" id="KW-0489">Methyltransferase</keyword>
<dbReference type="PROSITE" id="PS51215">
    <property type="entry name" value="AWS"/>
    <property type="match status" value="1"/>
</dbReference>
<evidence type="ECO:0000259" key="11">
    <source>
        <dbReference type="PROSITE" id="PS51215"/>
    </source>
</evidence>
<gene>
    <name evidence="12" type="ORF">HMPREF1541_00197</name>
</gene>
<dbReference type="InterPro" id="IPR006560">
    <property type="entry name" value="AWS_dom"/>
</dbReference>
<dbReference type="RefSeq" id="XP_008710726.1">
    <property type="nucleotide sequence ID" value="XM_008712504.1"/>
</dbReference>
<feature type="region of interest" description="Disordered" evidence="8">
    <location>
        <begin position="240"/>
        <end position="262"/>
    </location>
</feature>
<dbReference type="EMBL" id="KB822711">
    <property type="protein sequence ID" value="ETN46014.1"/>
    <property type="molecule type" value="Genomic_DNA"/>
</dbReference>
<dbReference type="PROSITE" id="PS50868">
    <property type="entry name" value="POST_SET"/>
    <property type="match status" value="1"/>
</dbReference>
<dbReference type="eggNOG" id="KOG1083">
    <property type="taxonomic scope" value="Eukaryota"/>
</dbReference>
<dbReference type="InterPro" id="IPR050777">
    <property type="entry name" value="SET2_Histone-Lys_MeTrsfase"/>
</dbReference>
<feature type="region of interest" description="Disordered" evidence="8">
    <location>
        <begin position="16"/>
        <end position="89"/>
    </location>
</feature>
<dbReference type="Pfam" id="PF17907">
    <property type="entry name" value="AWS"/>
    <property type="match status" value="1"/>
</dbReference>
<dbReference type="Gene3D" id="2.170.270.10">
    <property type="entry name" value="SET domain"/>
    <property type="match status" value="1"/>
</dbReference>
<accession>W2SDP5</accession>
<sequence length="798" mass="88431">MPLRQTLLSFAAALASPKQHELKSNRRSSLSRALSSNSSDTSDTIEVEVTEPPLQLPTPDETATESSSVASSQDLLKAQGRRVSKRMSKGRAIDRLSSAKKGQEQYRTVSGETLVNSVNASQDSLLKKGVDALDLPWNMSDVFNIGSKADLTKSTNPKVAGSTETVNTMAEEDSEDSEDEKERAAKAAAKKKKIEQNNRLWEKRKKMAEKNATRRSSRAPTLSRAAEFASGIAETVLGKRKDRTSDLRGSLRPRSAMEQGAAVADEPIAKKRRVTDNVLPFAPQTTTTSPLSKKAPRAPKDKKWLTSGLYAGQKRQFDARHHGGTKGKRKSAGDAGAEKENSILPLPMFFGERLLNEGRDFKLPFDVFSPLPPGQPKPDEWRKSNKNIFVGDAAQEWRVIKDMEYSACICTPETGCDQDCMNRYMYYECDSKNCNLTAEQCGNRAFDDLRKRVKKGGKYNIGVEVIKTDTRGYGVRSNRTFDPNQVIVEYSGEVINQDECDRRMRKEYKNNECYYLMLFDQNMIIDATTKGSIARFVNHSCNPNCRMEKWTVNGKPRMALFAGEGGIMTGEELTYDYNFDPFSQKNVQECRCGEERCRGVLGPRPKKDERKSEEKEDEPKEKKSLKRKVADAIGDAVEKVTKKRKTETQVQVKTTKARSRIYSNSPKKTTTFTAKAKAVAKAVRGSSASPIKASTGLARNPSKLKRMVNGAKERATSAATSAKASAAAGIQKSRSGRRIVSTTSATEALLEKEVTEQNGTKRTQLKSKVGSVKTSVVKTMRGRQSGQGRSMRVVDSDE</sequence>
<keyword evidence="7" id="KW-0539">Nucleus</keyword>
<dbReference type="PROSITE" id="PS50280">
    <property type="entry name" value="SET"/>
    <property type="match status" value="1"/>
</dbReference>
<reference evidence="12 13" key="1">
    <citation type="submission" date="2013-03" db="EMBL/GenBank/DDBJ databases">
        <title>The Genome Sequence of Phialophora europaea CBS 101466.</title>
        <authorList>
            <consortium name="The Broad Institute Genomics Platform"/>
            <person name="Cuomo C."/>
            <person name="de Hoog S."/>
            <person name="Gorbushina A."/>
            <person name="Walker B."/>
            <person name="Young S.K."/>
            <person name="Zeng Q."/>
            <person name="Gargeya S."/>
            <person name="Fitzgerald M."/>
            <person name="Haas B."/>
            <person name="Abouelleil A."/>
            <person name="Allen A.W."/>
            <person name="Alvarado L."/>
            <person name="Arachchi H.M."/>
            <person name="Berlin A.M."/>
            <person name="Chapman S.B."/>
            <person name="Gainer-Dewar J."/>
            <person name="Goldberg J."/>
            <person name="Griggs A."/>
            <person name="Gujja S."/>
            <person name="Hansen M."/>
            <person name="Howarth C."/>
            <person name="Imamovic A."/>
            <person name="Ireland A."/>
            <person name="Larimer J."/>
            <person name="McCowan C."/>
            <person name="Murphy C."/>
            <person name="Pearson M."/>
            <person name="Poon T.W."/>
            <person name="Priest M."/>
            <person name="Roberts A."/>
            <person name="Saif S."/>
            <person name="Shea T."/>
            <person name="Sisk P."/>
            <person name="Sykes S."/>
            <person name="Wortman J."/>
            <person name="Nusbaum C."/>
            <person name="Birren B."/>
        </authorList>
    </citation>
    <scope>NUCLEOTIDE SEQUENCE [LARGE SCALE GENOMIC DNA]</scope>
    <source>
        <strain evidence="12 13">CBS 101466</strain>
    </source>
</reference>
<feature type="region of interest" description="Disordered" evidence="8">
    <location>
        <begin position="154"/>
        <end position="180"/>
    </location>
</feature>
<comment type="subcellular location">
    <subcellularLocation>
        <location evidence="2">Chromosome</location>
    </subcellularLocation>
    <subcellularLocation>
        <location evidence="1">Nucleus</location>
    </subcellularLocation>
</comment>
<dbReference type="GO" id="GO:0005694">
    <property type="term" value="C:chromosome"/>
    <property type="evidence" value="ECO:0007669"/>
    <property type="project" value="UniProtKB-SubCell"/>
</dbReference>
<evidence type="ECO:0000259" key="9">
    <source>
        <dbReference type="PROSITE" id="PS50280"/>
    </source>
</evidence>
<evidence type="ECO:0000313" key="13">
    <source>
        <dbReference type="Proteomes" id="UP000030752"/>
    </source>
</evidence>
<feature type="region of interest" description="Disordered" evidence="8">
    <location>
        <begin position="751"/>
        <end position="798"/>
    </location>
</feature>
<dbReference type="GeneID" id="19967536"/>
<evidence type="ECO:0000256" key="3">
    <source>
        <dbReference type="ARBA" id="ARBA00022454"/>
    </source>
</evidence>
<feature type="region of interest" description="Disordered" evidence="8">
    <location>
        <begin position="601"/>
        <end position="629"/>
    </location>
</feature>
<dbReference type="InParanoid" id="W2SDP5"/>
<evidence type="ECO:0000256" key="7">
    <source>
        <dbReference type="ARBA" id="ARBA00023242"/>
    </source>
</evidence>
<feature type="compositionally biased region" description="Low complexity" evidence="8">
    <location>
        <begin position="27"/>
        <end position="42"/>
    </location>
</feature>